<keyword evidence="4" id="KW-0808">Transferase</keyword>
<keyword evidence="5" id="KW-1185">Reference proteome</keyword>
<dbReference type="Pfam" id="PF00535">
    <property type="entry name" value="Glycos_transf_2"/>
    <property type="match status" value="1"/>
</dbReference>
<keyword evidence="1" id="KW-1133">Transmembrane helix</keyword>
<accession>A0A5B9Q6B6</accession>
<dbReference type="PANTHER" id="PTHR48090:SF7">
    <property type="entry name" value="RFBJ PROTEIN"/>
    <property type="match status" value="1"/>
</dbReference>
<evidence type="ECO:0000313" key="4">
    <source>
        <dbReference type="EMBL" id="QEG34537.1"/>
    </source>
</evidence>
<dbReference type="EMBL" id="CP042913">
    <property type="protein sequence ID" value="QEG34537.1"/>
    <property type="molecule type" value="Genomic_DNA"/>
</dbReference>
<feature type="transmembrane region" description="Helical" evidence="1">
    <location>
        <begin position="361"/>
        <end position="382"/>
    </location>
</feature>
<dbReference type="CDD" id="cd04179">
    <property type="entry name" value="DPM_DPG-synthase_like"/>
    <property type="match status" value="1"/>
</dbReference>
<dbReference type="Pfam" id="PF26629">
    <property type="entry name" value="GT2_TM_C"/>
    <property type="match status" value="1"/>
</dbReference>
<dbReference type="EC" id="2.4.2.53" evidence="4"/>
<evidence type="ECO:0000313" key="5">
    <source>
        <dbReference type="Proteomes" id="UP000323917"/>
    </source>
</evidence>
<dbReference type="KEGG" id="bgok:Pr1d_18170"/>
<dbReference type="Gene3D" id="3.90.550.10">
    <property type="entry name" value="Spore Coat Polysaccharide Biosynthesis Protein SpsA, Chain A"/>
    <property type="match status" value="1"/>
</dbReference>
<dbReference type="GO" id="GO:0099621">
    <property type="term" value="F:undecaprenyl-phosphate 4-deoxy-4-formamido-L-arabinose transferase activity"/>
    <property type="evidence" value="ECO:0007669"/>
    <property type="project" value="UniProtKB-EC"/>
</dbReference>
<dbReference type="RefSeq" id="WP_210417928.1">
    <property type="nucleotide sequence ID" value="NZ_CP042913.1"/>
</dbReference>
<feature type="domain" description="Low-salt glycan biosynthesis hexosyltransferase Agl6 C-terminal transmembrane region" evidence="3">
    <location>
        <begin position="334"/>
        <end position="427"/>
    </location>
</feature>
<reference evidence="4 5" key="1">
    <citation type="submission" date="2019-08" db="EMBL/GenBank/DDBJ databases">
        <title>Deep-cultivation of Planctomycetes and their phenomic and genomic characterization uncovers novel biology.</title>
        <authorList>
            <person name="Wiegand S."/>
            <person name="Jogler M."/>
            <person name="Boedeker C."/>
            <person name="Pinto D."/>
            <person name="Vollmers J."/>
            <person name="Rivas-Marin E."/>
            <person name="Kohn T."/>
            <person name="Peeters S.H."/>
            <person name="Heuer A."/>
            <person name="Rast P."/>
            <person name="Oberbeckmann S."/>
            <person name="Bunk B."/>
            <person name="Jeske O."/>
            <person name="Meyerdierks A."/>
            <person name="Storesund J.E."/>
            <person name="Kallscheuer N."/>
            <person name="Luecker S."/>
            <person name="Lage O.M."/>
            <person name="Pohl T."/>
            <person name="Merkel B.J."/>
            <person name="Hornburger P."/>
            <person name="Mueller R.-W."/>
            <person name="Bruemmer F."/>
            <person name="Labrenz M."/>
            <person name="Spormann A.M."/>
            <person name="Op den Camp H."/>
            <person name="Overmann J."/>
            <person name="Amann R."/>
            <person name="Jetten M.S.M."/>
            <person name="Mascher T."/>
            <person name="Medema M.H."/>
            <person name="Devos D.P."/>
            <person name="Kaster A.-K."/>
            <person name="Ovreas L."/>
            <person name="Rohde M."/>
            <person name="Galperin M.Y."/>
            <person name="Jogler C."/>
        </authorList>
    </citation>
    <scope>NUCLEOTIDE SEQUENCE [LARGE SCALE GENOMIC DNA]</scope>
    <source>
        <strain evidence="4 5">Pr1d</strain>
    </source>
</reference>
<evidence type="ECO:0000259" key="3">
    <source>
        <dbReference type="Pfam" id="PF26629"/>
    </source>
</evidence>
<protein>
    <submittedName>
        <fullName evidence="4">Undecaprenyl-phosphate 4-deoxy-4-formamido-L-arabinose transferase</fullName>
        <ecNumber evidence="4">2.4.2.53</ecNumber>
    </submittedName>
</protein>
<organism evidence="4 5">
    <name type="scientific">Bythopirellula goksoeyrii</name>
    <dbReference type="NCBI Taxonomy" id="1400387"/>
    <lineage>
        <taxon>Bacteria</taxon>
        <taxon>Pseudomonadati</taxon>
        <taxon>Planctomycetota</taxon>
        <taxon>Planctomycetia</taxon>
        <taxon>Pirellulales</taxon>
        <taxon>Lacipirellulaceae</taxon>
        <taxon>Bythopirellula</taxon>
    </lineage>
</organism>
<sequence>MSQSAPQTLPPHLTPEMETAADAILQRLQETEQTVRDAIASDNSVAIETELSVVMPCLNEADTLAICIEKAQRAMRGAGIEGEVIVADNGSTDGSQEIARRLGARVVPVTEKGYGNALMGGIRAALGEYVIMGDADDSYDFLEIPKFVDKLRAGHELVQGCRLPSGGGKVLPGAMPPSHRWLGNPMFSWLVQRMFNAPIHDVYCGLRGFTKKLYNRLDLRCTGMEFATEMIIKCSLFEVDIAEVPTTLHPDGRKAHAPHLRTFRDGWRTLRFFLMYSPRWLFLVPGIGLAIVGLVGYLLAMPGTSVLGATLDAHTLLAASLSILLGFQLVQFAVFAKTFAISEGLLPDDSRLGGFLKVMSLERCLIGGTLAFCAGTGLLLTATGSWWKADFGALDYSTTMRWVIPGVTLAALGFQTIFASFFVSILRMGRRK</sequence>
<dbReference type="InterPro" id="IPR001173">
    <property type="entry name" value="Glyco_trans_2-like"/>
</dbReference>
<dbReference type="SUPFAM" id="SSF53448">
    <property type="entry name" value="Nucleotide-diphospho-sugar transferases"/>
    <property type="match status" value="1"/>
</dbReference>
<dbReference type="PANTHER" id="PTHR48090">
    <property type="entry name" value="UNDECAPRENYL-PHOSPHATE 4-DEOXY-4-FORMAMIDO-L-ARABINOSE TRANSFERASE-RELATED"/>
    <property type="match status" value="1"/>
</dbReference>
<dbReference type="InterPro" id="IPR029044">
    <property type="entry name" value="Nucleotide-diphossugar_trans"/>
</dbReference>
<dbReference type="InterPro" id="IPR058718">
    <property type="entry name" value="Agl6_TM_C"/>
</dbReference>
<name>A0A5B9Q6B6_9BACT</name>
<keyword evidence="1" id="KW-0472">Membrane</keyword>
<feature type="transmembrane region" description="Helical" evidence="1">
    <location>
        <begin position="319"/>
        <end position="340"/>
    </location>
</feature>
<dbReference type="InterPro" id="IPR050256">
    <property type="entry name" value="Glycosyltransferase_2"/>
</dbReference>
<keyword evidence="1" id="KW-0812">Transmembrane</keyword>
<feature type="domain" description="Glycosyltransferase 2-like" evidence="2">
    <location>
        <begin position="52"/>
        <end position="215"/>
    </location>
</feature>
<gene>
    <name evidence="4" type="primary">arnC_2</name>
    <name evidence="4" type="ORF">Pr1d_18170</name>
</gene>
<feature type="transmembrane region" description="Helical" evidence="1">
    <location>
        <begin position="402"/>
        <end position="426"/>
    </location>
</feature>
<proteinExistence type="predicted"/>
<dbReference type="Proteomes" id="UP000323917">
    <property type="component" value="Chromosome"/>
</dbReference>
<evidence type="ECO:0000256" key="1">
    <source>
        <dbReference type="SAM" id="Phobius"/>
    </source>
</evidence>
<keyword evidence="4" id="KW-0328">Glycosyltransferase</keyword>
<evidence type="ECO:0000259" key="2">
    <source>
        <dbReference type="Pfam" id="PF00535"/>
    </source>
</evidence>
<feature type="transmembrane region" description="Helical" evidence="1">
    <location>
        <begin position="280"/>
        <end position="299"/>
    </location>
</feature>
<dbReference type="AlphaFoldDB" id="A0A5B9Q6B6"/>